<dbReference type="Gene3D" id="2.102.10.10">
    <property type="entry name" value="Rieske [2Fe-2S] iron-sulphur domain"/>
    <property type="match status" value="1"/>
</dbReference>
<keyword evidence="12" id="KW-1278">Translocase</keyword>
<evidence type="ECO:0000256" key="8">
    <source>
        <dbReference type="ARBA" id="ARBA00022475"/>
    </source>
</evidence>
<dbReference type="EMBL" id="AMRI01000017">
    <property type="protein sequence ID" value="EKE71470.1"/>
    <property type="molecule type" value="Genomic_DNA"/>
</dbReference>
<dbReference type="Proteomes" id="UP000006755">
    <property type="component" value="Unassembled WGS sequence"/>
</dbReference>
<keyword evidence="10" id="KW-0001">2Fe-2S</keyword>
<evidence type="ECO:0000259" key="23">
    <source>
        <dbReference type="PROSITE" id="PS51296"/>
    </source>
</evidence>
<evidence type="ECO:0000256" key="16">
    <source>
        <dbReference type="ARBA" id="ARBA00023014"/>
    </source>
</evidence>
<dbReference type="CDD" id="cd03470">
    <property type="entry name" value="Rieske_cytochrome_bc1"/>
    <property type="match status" value="1"/>
</dbReference>
<reference evidence="24 25" key="1">
    <citation type="journal article" date="2012" name="J. Bacteriol.">
        <title>Genome Sequence of Gallaecimonas xiamenensis Type Strain 3-C-1.</title>
        <authorList>
            <person name="Lai Q."/>
            <person name="Wang L."/>
            <person name="Wang W."/>
            <person name="Shao Z."/>
        </authorList>
    </citation>
    <scope>NUCLEOTIDE SEQUENCE [LARGE SCALE GENOMIC DNA]</scope>
    <source>
        <strain evidence="24 25">3-C-1</strain>
    </source>
</reference>
<evidence type="ECO:0000256" key="10">
    <source>
        <dbReference type="ARBA" id="ARBA00022714"/>
    </source>
</evidence>
<feature type="compositionally biased region" description="Basic and acidic residues" evidence="22">
    <location>
        <begin position="86"/>
        <end position="96"/>
    </location>
</feature>
<dbReference type="InterPro" id="IPR036922">
    <property type="entry name" value="Rieske_2Fe-2S_sf"/>
</dbReference>
<comment type="function">
    <text evidence="1">Component of the ubiquinol-cytochrome c reductase complex (complex III or cytochrome b-c1 complex), which is a respiratory chain that generates an electrochemical potential coupled to ATP synthesis.</text>
</comment>
<dbReference type="eggNOG" id="COG0723">
    <property type="taxonomic scope" value="Bacteria"/>
</dbReference>
<dbReference type="SUPFAM" id="SSF50022">
    <property type="entry name" value="ISP domain"/>
    <property type="match status" value="1"/>
</dbReference>
<dbReference type="GO" id="GO:0051537">
    <property type="term" value="F:2 iron, 2 sulfur cluster binding"/>
    <property type="evidence" value="ECO:0007669"/>
    <property type="project" value="UniProtKB-KW"/>
</dbReference>
<evidence type="ECO:0000256" key="6">
    <source>
        <dbReference type="ARBA" id="ARBA00019816"/>
    </source>
</evidence>
<dbReference type="PRINTS" id="PR00162">
    <property type="entry name" value="RIESKE"/>
</dbReference>
<dbReference type="PATRIC" id="fig|745411.4.peg.2474"/>
<evidence type="ECO:0000256" key="1">
    <source>
        <dbReference type="ARBA" id="ARBA00002444"/>
    </source>
</evidence>
<evidence type="ECO:0000256" key="14">
    <source>
        <dbReference type="ARBA" id="ARBA00022989"/>
    </source>
</evidence>
<keyword evidence="8" id="KW-1003">Cell membrane</keyword>
<keyword evidence="13 20" id="KW-0249">Electron transport</keyword>
<evidence type="ECO:0000256" key="19">
    <source>
        <dbReference type="ARBA" id="ARBA00029351"/>
    </source>
</evidence>
<comment type="catalytic activity">
    <reaction evidence="19 20">
        <text>a quinol + 2 Fe(III)-[cytochrome c](out) = a quinone + 2 Fe(II)-[cytochrome c](out) + 2 H(+)(out)</text>
        <dbReference type="Rhea" id="RHEA:11484"/>
        <dbReference type="Rhea" id="RHEA-COMP:10350"/>
        <dbReference type="Rhea" id="RHEA-COMP:14399"/>
        <dbReference type="ChEBI" id="CHEBI:15378"/>
        <dbReference type="ChEBI" id="CHEBI:24646"/>
        <dbReference type="ChEBI" id="CHEBI:29033"/>
        <dbReference type="ChEBI" id="CHEBI:29034"/>
        <dbReference type="ChEBI" id="CHEBI:132124"/>
        <dbReference type="EC" id="7.1.1.8"/>
    </reaction>
</comment>
<keyword evidence="17" id="KW-0472">Membrane</keyword>
<evidence type="ECO:0000313" key="24">
    <source>
        <dbReference type="EMBL" id="EKE71470.1"/>
    </source>
</evidence>
<dbReference type="PANTHER" id="PTHR10134">
    <property type="entry name" value="CYTOCHROME B-C1 COMPLEX SUBUNIT RIESKE, MITOCHONDRIAL"/>
    <property type="match status" value="1"/>
</dbReference>
<comment type="subunit">
    <text evidence="4 21">The main subunits of complex b-c1 are: cytochrome b, cytochrome c1 and the Rieske protein.</text>
</comment>
<comment type="similarity">
    <text evidence="3">Belongs to the Rieske iron-sulfur protein family.</text>
</comment>
<name>K2K1U4_9GAMM</name>
<dbReference type="Pfam" id="PF00355">
    <property type="entry name" value="Rieske"/>
    <property type="match status" value="1"/>
</dbReference>
<comment type="miscellaneous">
    <text evidence="20">The Rieske protein is a high potential 2Fe-2S protein.</text>
</comment>
<keyword evidence="15" id="KW-0408">Iron</keyword>
<evidence type="ECO:0000256" key="4">
    <source>
        <dbReference type="ARBA" id="ARBA00011649"/>
    </source>
</evidence>
<sequence length="198" mass="21474">MSNAPVDTGRRRFLTWTTAVVGAVGAGYAAVPFIASWNPSAKAKIAGAPVQVDISKLETGQLILVKWRGKPVWVVKRSQEVLDNLGKHDDKLRDPGSDEGQQPDYAKNPTRSIKPEIFLAVGICTHLGCSPTYLKGDFAQQVEGINYGFFCPCHGSTYDMAGRVFQNVPAPLNLVVPNHYYVDETTILVGLNEGEATA</sequence>
<keyword evidence="14" id="KW-1133">Transmembrane helix</keyword>
<dbReference type="Gene3D" id="1.20.5.510">
    <property type="entry name" value="Single helix bin"/>
    <property type="match status" value="1"/>
</dbReference>
<keyword evidence="16" id="KW-0411">Iron-sulfur</keyword>
<evidence type="ECO:0000256" key="22">
    <source>
        <dbReference type="SAM" id="MobiDB-lite"/>
    </source>
</evidence>
<keyword evidence="11" id="KW-0479">Metal-binding</keyword>
<dbReference type="OrthoDB" id="9767869at2"/>
<evidence type="ECO:0000256" key="3">
    <source>
        <dbReference type="ARBA" id="ARBA00010651"/>
    </source>
</evidence>
<evidence type="ECO:0000256" key="15">
    <source>
        <dbReference type="ARBA" id="ARBA00023004"/>
    </source>
</evidence>
<dbReference type="PROSITE" id="PS51318">
    <property type="entry name" value="TAT"/>
    <property type="match status" value="1"/>
</dbReference>
<evidence type="ECO:0000256" key="18">
    <source>
        <dbReference type="ARBA" id="ARBA00023157"/>
    </source>
</evidence>
<evidence type="ECO:0000256" key="9">
    <source>
        <dbReference type="ARBA" id="ARBA00022692"/>
    </source>
</evidence>
<feature type="region of interest" description="Disordered" evidence="22">
    <location>
        <begin position="86"/>
        <end position="109"/>
    </location>
</feature>
<gene>
    <name evidence="24" type="ORF">B3C1_12579</name>
</gene>
<dbReference type="InterPro" id="IPR019470">
    <property type="entry name" value="Ubiq_cytC_Rdtase_Fe-S_su_TAT"/>
</dbReference>
<dbReference type="EC" id="7.1.1.8" evidence="5 20"/>
<dbReference type="AlphaFoldDB" id="K2K1U4"/>
<protein>
    <recommendedName>
        <fullName evidence="6 20">Ubiquinol-cytochrome c reductase iron-sulfur subunit</fullName>
        <ecNumber evidence="5 20">7.1.1.8</ecNumber>
    </recommendedName>
</protein>
<keyword evidence="7 20" id="KW-0813">Transport</keyword>
<evidence type="ECO:0000256" key="5">
    <source>
        <dbReference type="ARBA" id="ARBA00012951"/>
    </source>
</evidence>
<dbReference type="InterPro" id="IPR006311">
    <property type="entry name" value="TAT_signal"/>
</dbReference>
<evidence type="ECO:0000256" key="7">
    <source>
        <dbReference type="ARBA" id="ARBA00022448"/>
    </source>
</evidence>
<dbReference type="PROSITE" id="PS51296">
    <property type="entry name" value="RIESKE"/>
    <property type="match status" value="1"/>
</dbReference>
<dbReference type="GO" id="GO:0008121">
    <property type="term" value="F:quinol-cytochrome-c reductase activity"/>
    <property type="evidence" value="ECO:0007669"/>
    <property type="project" value="UniProtKB-EC"/>
</dbReference>
<keyword evidence="9" id="KW-0812">Transmembrane</keyword>
<evidence type="ECO:0000313" key="25">
    <source>
        <dbReference type="Proteomes" id="UP000006755"/>
    </source>
</evidence>
<dbReference type="InterPro" id="IPR006317">
    <property type="entry name" value="Ubiquinol_cyt_c_Rdtase_Fe-S-su"/>
</dbReference>
<dbReference type="InterPro" id="IPR005805">
    <property type="entry name" value="Rieske_Fe-S_prot_C"/>
</dbReference>
<dbReference type="RefSeq" id="WP_008485248.1">
    <property type="nucleotide sequence ID" value="NZ_AMRI01000017.1"/>
</dbReference>
<evidence type="ECO:0000256" key="12">
    <source>
        <dbReference type="ARBA" id="ARBA00022967"/>
    </source>
</evidence>
<comment type="cofactor">
    <cofactor evidence="20">
        <name>[2Fe-2S] cluster</name>
        <dbReference type="ChEBI" id="CHEBI:190135"/>
    </cofactor>
    <text evidence="20">Binds 1 [2Fe-2S] cluster per subunit.</text>
</comment>
<evidence type="ECO:0000256" key="21">
    <source>
        <dbReference type="RuleBase" id="RU004497"/>
    </source>
</evidence>
<evidence type="ECO:0000256" key="17">
    <source>
        <dbReference type="ARBA" id="ARBA00023136"/>
    </source>
</evidence>
<dbReference type="GO" id="GO:0005886">
    <property type="term" value="C:plasma membrane"/>
    <property type="evidence" value="ECO:0007669"/>
    <property type="project" value="UniProtKB-SubCell"/>
</dbReference>
<keyword evidence="18" id="KW-1015">Disulfide bond</keyword>
<evidence type="ECO:0000256" key="20">
    <source>
        <dbReference type="RuleBase" id="RU004494"/>
    </source>
</evidence>
<evidence type="ECO:0000256" key="11">
    <source>
        <dbReference type="ARBA" id="ARBA00022723"/>
    </source>
</evidence>
<dbReference type="InterPro" id="IPR014349">
    <property type="entry name" value="Rieske_Fe-S_prot"/>
</dbReference>
<dbReference type="NCBIfam" id="TIGR01416">
    <property type="entry name" value="Rieske_proteo"/>
    <property type="match status" value="1"/>
</dbReference>
<dbReference type="STRING" id="745411.B3C1_12579"/>
<evidence type="ECO:0000256" key="2">
    <source>
        <dbReference type="ARBA" id="ARBA00004162"/>
    </source>
</evidence>
<accession>K2K1U4</accession>
<organism evidence="24 25">
    <name type="scientific">Gallaecimonas xiamenensis 3-C-1</name>
    <dbReference type="NCBI Taxonomy" id="745411"/>
    <lineage>
        <taxon>Bacteria</taxon>
        <taxon>Pseudomonadati</taxon>
        <taxon>Pseudomonadota</taxon>
        <taxon>Gammaproteobacteria</taxon>
        <taxon>Enterobacterales</taxon>
        <taxon>Gallaecimonadaceae</taxon>
        <taxon>Gallaecimonas</taxon>
    </lineage>
</organism>
<feature type="domain" description="Rieske" evidence="23">
    <location>
        <begin position="73"/>
        <end position="188"/>
    </location>
</feature>
<dbReference type="InterPro" id="IPR017941">
    <property type="entry name" value="Rieske_2Fe-2S"/>
</dbReference>
<dbReference type="Pfam" id="PF10399">
    <property type="entry name" value="UCR_Fe-S_N"/>
    <property type="match status" value="1"/>
</dbReference>
<comment type="caution">
    <text evidence="24">The sequence shown here is derived from an EMBL/GenBank/DDBJ whole genome shotgun (WGS) entry which is preliminary data.</text>
</comment>
<proteinExistence type="inferred from homology"/>
<comment type="subcellular location">
    <subcellularLocation>
        <location evidence="2">Cell membrane</location>
        <topology evidence="2">Single-pass membrane protein</topology>
    </subcellularLocation>
</comment>
<keyword evidence="25" id="KW-1185">Reference proteome</keyword>
<dbReference type="GO" id="GO:0046872">
    <property type="term" value="F:metal ion binding"/>
    <property type="evidence" value="ECO:0007669"/>
    <property type="project" value="UniProtKB-KW"/>
</dbReference>
<evidence type="ECO:0000256" key="13">
    <source>
        <dbReference type="ARBA" id="ARBA00022982"/>
    </source>
</evidence>